<comment type="subunit">
    <text evidence="10">Component of the ClpX-ClpP complex. Forms a hexameric ring that, in the presence of ATP, binds to fourteen ClpP subunits assembled into a disk-like structure with a central cavity, resembling the structure of eukaryotic proteasomes.</text>
</comment>
<comment type="similarity">
    <text evidence="10 12">Belongs to the ClpX chaperone family.</text>
</comment>
<dbReference type="GO" id="GO:0046983">
    <property type="term" value="F:protein dimerization activity"/>
    <property type="evidence" value="ECO:0007669"/>
    <property type="project" value="UniProtKB-UniRule"/>
</dbReference>
<dbReference type="GO" id="GO:0005524">
    <property type="term" value="F:ATP binding"/>
    <property type="evidence" value="ECO:0007669"/>
    <property type="project" value="UniProtKB-UniRule"/>
</dbReference>
<feature type="binding site" evidence="10 12">
    <location>
        <position position="12"/>
    </location>
    <ligand>
        <name>Zn(2+)</name>
        <dbReference type="ChEBI" id="CHEBI:29105"/>
    </ligand>
</feature>
<evidence type="ECO:0000256" key="3">
    <source>
        <dbReference type="ARBA" id="ARBA00022741"/>
    </source>
</evidence>
<dbReference type="SUPFAM" id="SSF88697">
    <property type="entry name" value="PUA domain-like"/>
    <property type="match status" value="1"/>
</dbReference>
<comment type="function">
    <text evidence="10">ATP-dependent specificity component of the Clp protease. It directs the protease to specific substrates. Can perform chaperone functions in the absence of ClpP.</text>
</comment>
<dbReference type="GO" id="GO:0004252">
    <property type="term" value="F:serine-type endopeptidase activity"/>
    <property type="evidence" value="ECO:0007669"/>
    <property type="project" value="UniProtKB-UniRule"/>
</dbReference>
<dbReference type="Gene3D" id="1.20.5.5270">
    <property type="match status" value="1"/>
</dbReference>
<comment type="similarity">
    <text evidence="11 13">Belongs to the peptidase S16 family.</text>
</comment>
<dbReference type="MEROPS" id="S16.009"/>
<dbReference type="Proteomes" id="UP000019148">
    <property type="component" value="Unassembled WGS sequence"/>
</dbReference>
<dbReference type="GO" id="GO:0051082">
    <property type="term" value="F:unfolded protein binding"/>
    <property type="evidence" value="ECO:0007669"/>
    <property type="project" value="UniProtKB-UniRule"/>
</dbReference>
<keyword evidence="1 11" id="KW-0645">Protease</keyword>
<sequence>MARSKSQKIEGCSFCGRTRAEAEGKIISAKSVAICFECSKICHNLFKEESDKPASNKAPRGLPTPKQLKSHLDKYIIGQEDAKKVLSVAVYNHYKRIFKGSKRETGVELEKSNVLLVGPTGSGKTLLAKKLAAEMNVPFAIADATTLTEAGYVGEDVENILLKLIHAANGDVSFAERGIIYIDEIDKIAKKGENVSITRDVSGEGVQQSLLKIIEGTIANVPPRGGRKHPYEETIAINTHDILFICGGAFVGLENIIKKRINRSFIGFSSSSCKDTGGDNSLKYLEMEDLIKFGLIPEFVGRLPVHSYLDKLEKKDLMKILVEPENSIVRQYYHMFKMDNVDLLFEKDALDAIAEEAMLKNTGARGLRSILEELLKDVMFEIPSSKQIKKVIVTKDSVLNTNVEKKKKKNFMKSILNLINAKKDDLPIILVKDNVFFPNVSLWVSLDDNASINAIYQSMLEDRLILFFCVKDLESVSANAKINVDNLYSIGTYSKIIQVIKVTETLVKILVDFHDRVVLKSILKKNDYFRARVDFISDKCEINGELFTYAKFLKETYDTYKSYLPPATSKDDENVNFFDSPAKFVDVIASNVNLEYRVKVELLQELNVKVRIEKLIMNLNIETELLMLKKDIKSKVKSKLDKGQREYFLTEQVKEIQKRLGKDETDYFERLNVKDIPKDIKSRIEREISRLARTNANSPDVNIIRNYIELLLELPWNENTVMKNSLKEIEIILKNSHYGMNEAKEKIMNFLAVYHINSKVQAPILCLVGPPGTGKTSVALSIAKSLSREFAKISLGGLRDETEIRGHRRSYVGALPGVFINAIKVAGKSNPVVLLDEIDKINSTYKGNPEAALLEVLDSEQNTRFVDHYLEIPYDLSNVLFVATANSINEISRPLLDRMEIIKIEGYSCVEKLEIAKNFLIPNIIKESCLGKVYIRIEDDVILHIIRNYTMESGVRNLKRVLTNLFRTVLRELLYSYSKEDIIEGNFYFPSSLIHGNNLLFTHDPDIRGIYKIINMHNFHCYVNCESRFNLMRIDSSGFVYGLAWTNYGGAVLPVEAIKFDKKGDIILTGSLGAVMKESAQLAYSVVKTYSSKLNLDINEIPEIHLHFPEGAIPKDGPSAGITIATAIASVLSDKKVPLDVAMTGEVTLKGSVLSVGGIKEKVLAAYRNGINKIILPRDNEKDYVKLPEDIKDNIDVKYVSHLREVFDYLNII</sequence>
<dbReference type="Pfam" id="PF05362">
    <property type="entry name" value="Lon_C"/>
    <property type="match status" value="1"/>
</dbReference>
<dbReference type="EMBL" id="AZIT01000001">
    <property type="protein sequence ID" value="ETZ18773.1"/>
    <property type="molecule type" value="Genomic_DNA"/>
</dbReference>
<dbReference type="Pfam" id="PF07724">
    <property type="entry name" value="AAA_2"/>
    <property type="match status" value="1"/>
</dbReference>
<dbReference type="Pfam" id="PF02190">
    <property type="entry name" value="LON_substr_bdg"/>
    <property type="match status" value="1"/>
</dbReference>
<dbReference type="GO" id="GO:0008270">
    <property type="term" value="F:zinc ion binding"/>
    <property type="evidence" value="ECO:0007669"/>
    <property type="project" value="UniProtKB-UniRule"/>
</dbReference>
<dbReference type="SMART" id="SM00994">
    <property type="entry name" value="zf-C4_ClpX"/>
    <property type="match status" value="1"/>
</dbReference>
<evidence type="ECO:0000313" key="17">
    <source>
        <dbReference type="EMBL" id="ETZ18773.1"/>
    </source>
</evidence>
<protein>
    <recommendedName>
        <fullName evidence="10">ATP-dependent Clp protease ATP-binding subunit ClpX</fullName>
    </recommendedName>
</protein>
<dbReference type="Pfam" id="PF22667">
    <property type="entry name" value="Lon_lid"/>
    <property type="match status" value="1"/>
</dbReference>
<gene>
    <name evidence="10" type="primary">clpX</name>
    <name evidence="17" type="ORF">BDCR2A_00746</name>
</gene>
<evidence type="ECO:0000259" key="16">
    <source>
        <dbReference type="PROSITE" id="PS51902"/>
    </source>
</evidence>
<evidence type="ECO:0000256" key="7">
    <source>
        <dbReference type="ARBA" id="ARBA00022840"/>
    </source>
</evidence>
<evidence type="ECO:0000259" key="15">
    <source>
        <dbReference type="PROSITE" id="PS51787"/>
    </source>
</evidence>
<keyword evidence="6 10" id="KW-0862">Zinc</keyword>
<proteinExistence type="inferred from homology"/>
<dbReference type="InterPro" id="IPR004815">
    <property type="entry name" value="Lon_bac/euk-typ"/>
</dbReference>
<dbReference type="Pfam" id="PF00004">
    <property type="entry name" value="AAA"/>
    <property type="match status" value="1"/>
</dbReference>
<dbReference type="SMART" id="SM01086">
    <property type="entry name" value="ClpB_D2-small"/>
    <property type="match status" value="1"/>
</dbReference>
<feature type="binding site" evidence="10 12">
    <location>
        <position position="38"/>
    </location>
    <ligand>
        <name>Zn(2+)</name>
        <dbReference type="ChEBI" id="CHEBI:29105"/>
    </ligand>
</feature>
<feature type="domain" description="Lon proteolytic" evidence="14">
    <location>
        <begin position="1034"/>
        <end position="1213"/>
    </location>
</feature>
<dbReference type="PROSITE" id="PS01046">
    <property type="entry name" value="LON_SER"/>
    <property type="match status" value="1"/>
</dbReference>
<dbReference type="InterPro" id="IPR020568">
    <property type="entry name" value="Ribosomal_Su5_D2-typ_SF"/>
</dbReference>
<dbReference type="InterPro" id="IPR046425">
    <property type="entry name" value="ClpX_bact"/>
</dbReference>
<evidence type="ECO:0000256" key="1">
    <source>
        <dbReference type="ARBA" id="ARBA00022670"/>
    </source>
</evidence>
<evidence type="ECO:0000256" key="9">
    <source>
        <dbReference type="ARBA" id="ARBA00050665"/>
    </source>
</evidence>
<dbReference type="InterPro" id="IPR003111">
    <property type="entry name" value="Lon_prtase_N"/>
</dbReference>
<dbReference type="GO" id="GO:0030163">
    <property type="term" value="P:protein catabolic process"/>
    <property type="evidence" value="ECO:0007669"/>
    <property type="project" value="InterPro"/>
</dbReference>
<evidence type="ECO:0000259" key="14">
    <source>
        <dbReference type="PROSITE" id="PS51786"/>
    </source>
</evidence>
<dbReference type="InterPro" id="IPR003959">
    <property type="entry name" value="ATPase_AAA_core"/>
</dbReference>
<dbReference type="SMART" id="SM00382">
    <property type="entry name" value="AAA"/>
    <property type="match status" value="2"/>
</dbReference>
<dbReference type="SMART" id="SM00464">
    <property type="entry name" value="LON"/>
    <property type="match status" value="1"/>
</dbReference>
<feature type="domain" description="Lon N-terminal" evidence="15">
    <location>
        <begin position="426"/>
        <end position="623"/>
    </location>
</feature>
<dbReference type="FunFam" id="1.10.8.60:FF:000002">
    <property type="entry name" value="ATP-dependent Clp protease ATP-binding subunit ClpX"/>
    <property type="match status" value="1"/>
</dbReference>
<dbReference type="InterPro" id="IPR019489">
    <property type="entry name" value="Clp_ATPase_C"/>
</dbReference>
<organism evidence="17 18">
    <name type="scientific">Borrelia duttonii CR2A</name>
    <dbReference type="NCBI Taxonomy" id="1432657"/>
    <lineage>
        <taxon>Bacteria</taxon>
        <taxon>Pseudomonadati</taxon>
        <taxon>Spirochaetota</taxon>
        <taxon>Spirochaetia</taxon>
        <taxon>Spirochaetales</taxon>
        <taxon>Borreliaceae</taxon>
        <taxon>Borrelia</taxon>
    </lineage>
</organism>
<dbReference type="InterPro" id="IPR054594">
    <property type="entry name" value="Lon_lid"/>
</dbReference>
<evidence type="ECO:0000256" key="12">
    <source>
        <dbReference type="PROSITE-ProRule" id="PRU01250"/>
    </source>
</evidence>
<feature type="domain" description="ClpX-type ZB" evidence="16">
    <location>
        <begin position="1"/>
        <end position="54"/>
    </location>
</feature>
<dbReference type="FunFam" id="3.40.50.300:FF:000021">
    <property type="entry name" value="Lon protease homolog"/>
    <property type="match status" value="1"/>
</dbReference>
<dbReference type="PROSITE" id="PS51787">
    <property type="entry name" value="LON_N"/>
    <property type="match status" value="1"/>
</dbReference>
<dbReference type="SUPFAM" id="SSF52540">
    <property type="entry name" value="P-loop containing nucleoside triphosphate hydrolases"/>
    <property type="match status" value="2"/>
</dbReference>
<dbReference type="InterPro" id="IPR014721">
    <property type="entry name" value="Ribsml_uS5_D2-typ_fold_subgr"/>
</dbReference>
<dbReference type="PATRIC" id="fig|1432657.3.peg.736"/>
<feature type="active site" evidence="11">
    <location>
        <position position="1162"/>
    </location>
</feature>
<evidence type="ECO:0000256" key="11">
    <source>
        <dbReference type="PROSITE-ProRule" id="PRU01122"/>
    </source>
</evidence>
<dbReference type="SUPFAM" id="SSF54211">
    <property type="entry name" value="Ribosomal protein S5 domain 2-like"/>
    <property type="match status" value="1"/>
</dbReference>
<dbReference type="Gene3D" id="1.10.8.60">
    <property type="match status" value="2"/>
</dbReference>
<dbReference type="InterPro" id="IPR003593">
    <property type="entry name" value="AAA+_ATPase"/>
</dbReference>
<keyword evidence="5 11" id="KW-0720">Serine protease</keyword>
<keyword evidence="4 11" id="KW-0378">Hydrolase</keyword>
<dbReference type="GO" id="GO:0004176">
    <property type="term" value="F:ATP-dependent peptidase activity"/>
    <property type="evidence" value="ECO:0007669"/>
    <property type="project" value="UniProtKB-UniRule"/>
</dbReference>
<dbReference type="Pfam" id="PF10431">
    <property type="entry name" value="ClpB_D2-small"/>
    <property type="match status" value="1"/>
</dbReference>
<evidence type="ECO:0000256" key="10">
    <source>
        <dbReference type="HAMAP-Rule" id="MF_00175"/>
    </source>
</evidence>
<dbReference type="GO" id="GO:0140662">
    <property type="term" value="F:ATP-dependent protein folding chaperone"/>
    <property type="evidence" value="ECO:0007669"/>
    <property type="project" value="InterPro"/>
</dbReference>
<dbReference type="NCBIfam" id="TIGR00382">
    <property type="entry name" value="clpX"/>
    <property type="match status" value="1"/>
</dbReference>
<dbReference type="InterPro" id="IPR059188">
    <property type="entry name" value="Znf_CLPX-like"/>
</dbReference>
<dbReference type="NCBIfam" id="TIGR00763">
    <property type="entry name" value="lon"/>
    <property type="match status" value="1"/>
</dbReference>
<feature type="binding site" evidence="10">
    <location>
        <begin position="119"/>
        <end position="126"/>
    </location>
    <ligand>
        <name>ATP</name>
        <dbReference type="ChEBI" id="CHEBI:30616"/>
    </ligand>
</feature>
<dbReference type="HAMAP" id="MF_00175">
    <property type="entry name" value="ClpX"/>
    <property type="match status" value="1"/>
</dbReference>
<dbReference type="InterPro" id="IPR008268">
    <property type="entry name" value="Peptidase_S16_AS"/>
</dbReference>
<dbReference type="CDD" id="cd19500">
    <property type="entry name" value="RecA-like_Lon"/>
    <property type="match status" value="1"/>
</dbReference>
<feature type="binding site" evidence="10 12">
    <location>
        <position position="15"/>
    </location>
    <ligand>
        <name>Zn(2+)</name>
        <dbReference type="ChEBI" id="CHEBI:29105"/>
    </ligand>
</feature>
<evidence type="ECO:0000256" key="5">
    <source>
        <dbReference type="ARBA" id="ARBA00022825"/>
    </source>
</evidence>
<dbReference type="Gene3D" id="2.30.130.40">
    <property type="entry name" value="LON domain-like"/>
    <property type="match status" value="1"/>
</dbReference>
<dbReference type="GO" id="GO:0016887">
    <property type="term" value="F:ATP hydrolysis activity"/>
    <property type="evidence" value="ECO:0007669"/>
    <property type="project" value="InterPro"/>
</dbReference>
<dbReference type="Gene3D" id="1.20.58.1480">
    <property type="match status" value="1"/>
</dbReference>
<accession>W6TJC2</accession>
<evidence type="ECO:0000256" key="4">
    <source>
        <dbReference type="ARBA" id="ARBA00022801"/>
    </source>
</evidence>
<dbReference type="AlphaFoldDB" id="W6TJC2"/>
<comment type="caution">
    <text evidence="17">The sequence shown here is derived from an EMBL/GenBank/DDBJ whole genome shotgun (WGS) entry which is preliminary data.</text>
</comment>
<reference evidence="17 18" key="1">
    <citation type="submission" date="2013-12" db="EMBL/GenBank/DDBJ databases">
        <title>Comparative genomics of relapsing fever spirochetes.</title>
        <authorList>
            <person name="Schwan T.G."/>
            <person name="Raffel S.J."/>
            <person name="Porcella S.F."/>
        </authorList>
    </citation>
    <scope>NUCLEOTIDE SEQUENCE [LARGE SCALE GENOMIC DNA]</scope>
    <source>
        <strain evidence="17 18">CR2A</strain>
    </source>
</reference>
<feature type="binding site" evidence="10 12">
    <location>
        <position position="35"/>
    </location>
    <ligand>
        <name>Zn(2+)</name>
        <dbReference type="ChEBI" id="CHEBI:29105"/>
    </ligand>
</feature>
<dbReference type="CDD" id="cd19497">
    <property type="entry name" value="RecA-like_ClpX"/>
    <property type="match status" value="1"/>
</dbReference>
<dbReference type="GO" id="GO:0006508">
    <property type="term" value="P:proteolysis"/>
    <property type="evidence" value="ECO:0007669"/>
    <property type="project" value="UniProtKB-KW"/>
</dbReference>
<dbReference type="Pfam" id="PF06689">
    <property type="entry name" value="zf-C4_ClpX"/>
    <property type="match status" value="1"/>
</dbReference>
<keyword evidence="3 10" id="KW-0547">Nucleotide-binding</keyword>
<dbReference type="InterPro" id="IPR008269">
    <property type="entry name" value="Lon_proteolytic"/>
</dbReference>
<evidence type="ECO:0000256" key="8">
    <source>
        <dbReference type="ARBA" id="ARBA00023186"/>
    </source>
</evidence>
<evidence type="ECO:0000256" key="13">
    <source>
        <dbReference type="RuleBase" id="RU000591"/>
    </source>
</evidence>
<evidence type="ECO:0000313" key="18">
    <source>
        <dbReference type="Proteomes" id="UP000019148"/>
    </source>
</evidence>
<dbReference type="PROSITE" id="PS51902">
    <property type="entry name" value="CLPX_ZB"/>
    <property type="match status" value="1"/>
</dbReference>
<evidence type="ECO:0000256" key="6">
    <source>
        <dbReference type="ARBA" id="ARBA00022833"/>
    </source>
</evidence>
<dbReference type="InterPro" id="IPR046336">
    <property type="entry name" value="Lon_prtase_N_sf"/>
</dbReference>
<dbReference type="InterPro" id="IPR027065">
    <property type="entry name" value="Lon_Prtase"/>
</dbReference>
<dbReference type="InterPro" id="IPR010603">
    <property type="entry name" value="Znf_CppX_C4"/>
</dbReference>
<dbReference type="Gene3D" id="3.30.230.10">
    <property type="match status" value="1"/>
</dbReference>
<dbReference type="PANTHER" id="PTHR10046">
    <property type="entry name" value="ATP DEPENDENT LON PROTEASE FAMILY MEMBER"/>
    <property type="match status" value="1"/>
</dbReference>
<keyword evidence="7 10" id="KW-0067">ATP-binding</keyword>
<keyword evidence="8 10" id="KW-0143">Chaperone</keyword>
<dbReference type="NCBIfam" id="NF003745">
    <property type="entry name" value="PRK05342.1"/>
    <property type="match status" value="1"/>
</dbReference>
<feature type="active site" evidence="11">
    <location>
        <position position="1119"/>
    </location>
</feature>
<dbReference type="InterPro" id="IPR038366">
    <property type="entry name" value="Znf_CppX_C4_sf"/>
</dbReference>
<dbReference type="Gene3D" id="6.20.220.10">
    <property type="entry name" value="ClpX chaperone, C4-type zinc finger domain"/>
    <property type="match status" value="1"/>
</dbReference>
<name>W6TJC2_9SPIR</name>
<dbReference type="InterPro" id="IPR004487">
    <property type="entry name" value="Clp_protease_ATP-bd_su_ClpX"/>
</dbReference>
<evidence type="ECO:0000256" key="2">
    <source>
        <dbReference type="ARBA" id="ARBA00022723"/>
    </source>
</evidence>
<keyword evidence="2 10" id="KW-0479">Metal-binding</keyword>
<comment type="catalytic activity">
    <reaction evidence="9 11">
        <text>Hydrolysis of proteins in presence of ATP.</text>
        <dbReference type="EC" id="3.4.21.53"/>
    </reaction>
</comment>
<dbReference type="PROSITE" id="PS51786">
    <property type="entry name" value="LON_PROTEOLYTIC"/>
    <property type="match status" value="1"/>
</dbReference>
<dbReference type="PRINTS" id="PR00830">
    <property type="entry name" value="ENDOLAPTASE"/>
</dbReference>
<dbReference type="Gene3D" id="3.40.50.300">
    <property type="entry name" value="P-loop containing nucleotide triphosphate hydrolases"/>
    <property type="match status" value="2"/>
</dbReference>
<dbReference type="InterPro" id="IPR027417">
    <property type="entry name" value="P-loop_NTPase"/>
</dbReference>
<dbReference type="InterPro" id="IPR015947">
    <property type="entry name" value="PUA-like_sf"/>
</dbReference>